<dbReference type="AlphaFoldDB" id="A0AAV4J3A3"/>
<gene>
    <name evidence="3" type="ORF">ElyMa_001493600</name>
</gene>
<name>A0AAV4J3A3_9GAST</name>
<sequence>MARILLKVVCFCMFTSFLALASEKPYEAELKSSEAVKEEPRTLSLFPTPQQETPAITGSPKDKMLGESDTKTKTGCCSCAKNEEISKREDKVKAARLSMLTDVLIDKLQLQPKDLVLSESGRKEDQGEVELSKLPQGLLDQVQDVQQEEYYAWEKQTIQSGHNCK</sequence>
<accession>A0AAV4J3A3</accession>
<dbReference type="EMBL" id="BMAT01002950">
    <property type="protein sequence ID" value="GFS17279.1"/>
    <property type="molecule type" value="Genomic_DNA"/>
</dbReference>
<keyword evidence="2" id="KW-0732">Signal</keyword>
<feature type="region of interest" description="Disordered" evidence="1">
    <location>
        <begin position="39"/>
        <end position="73"/>
    </location>
</feature>
<comment type="caution">
    <text evidence="3">The sequence shown here is derived from an EMBL/GenBank/DDBJ whole genome shotgun (WGS) entry which is preliminary data.</text>
</comment>
<evidence type="ECO:0000313" key="4">
    <source>
        <dbReference type="Proteomes" id="UP000762676"/>
    </source>
</evidence>
<keyword evidence="4" id="KW-1185">Reference proteome</keyword>
<dbReference type="Proteomes" id="UP000762676">
    <property type="component" value="Unassembled WGS sequence"/>
</dbReference>
<proteinExistence type="predicted"/>
<feature type="chain" id="PRO_5043371672" evidence="2">
    <location>
        <begin position="22"/>
        <end position="165"/>
    </location>
</feature>
<evidence type="ECO:0000256" key="2">
    <source>
        <dbReference type="SAM" id="SignalP"/>
    </source>
</evidence>
<reference evidence="3 4" key="1">
    <citation type="journal article" date="2021" name="Elife">
        <title>Chloroplast acquisition without the gene transfer in kleptoplastic sea slugs, Plakobranchus ocellatus.</title>
        <authorList>
            <person name="Maeda T."/>
            <person name="Takahashi S."/>
            <person name="Yoshida T."/>
            <person name="Shimamura S."/>
            <person name="Takaki Y."/>
            <person name="Nagai Y."/>
            <person name="Toyoda A."/>
            <person name="Suzuki Y."/>
            <person name="Arimoto A."/>
            <person name="Ishii H."/>
            <person name="Satoh N."/>
            <person name="Nishiyama T."/>
            <person name="Hasebe M."/>
            <person name="Maruyama T."/>
            <person name="Minagawa J."/>
            <person name="Obokata J."/>
            <person name="Shigenobu S."/>
        </authorList>
    </citation>
    <scope>NUCLEOTIDE SEQUENCE [LARGE SCALE GENOMIC DNA]</scope>
</reference>
<feature type="signal peptide" evidence="2">
    <location>
        <begin position="1"/>
        <end position="21"/>
    </location>
</feature>
<organism evidence="3 4">
    <name type="scientific">Elysia marginata</name>
    <dbReference type="NCBI Taxonomy" id="1093978"/>
    <lineage>
        <taxon>Eukaryota</taxon>
        <taxon>Metazoa</taxon>
        <taxon>Spiralia</taxon>
        <taxon>Lophotrochozoa</taxon>
        <taxon>Mollusca</taxon>
        <taxon>Gastropoda</taxon>
        <taxon>Heterobranchia</taxon>
        <taxon>Euthyneura</taxon>
        <taxon>Panpulmonata</taxon>
        <taxon>Sacoglossa</taxon>
        <taxon>Placobranchoidea</taxon>
        <taxon>Plakobranchidae</taxon>
        <taxon>Elysia</taxon>
    </lineage>
</organism>
<feature type="compositionally biased region" description="Basic and acidic residues" evidence="1">
    <location>
        <begin position="60"/>
        <end position="72"/>
    </location>
</feature>
<feature type="compositionally biased region" description="Polar residues" evidence="1">
    <location>
        <begin position="45"/>
        <end position="56"/>
    </location>
</feature>
<evidence type="ECO:0000256" key="1">
    <source>
        <dbReference type="SAM" id="MobiDB-lite"/>
    </source>
</evidence>
<protein>
    <submittedName>
        <fullName evidence="3">Uncharacterized protein</fullName>
    </submittedName>
</protein>
<evidence type="ECO:0000313" key="3">
    <source>
        <dbReference type="EMBL" id="GFS17279.1"/>
    </source>
</evidence>